<dbReference type="Pfam" id="PF04082">
    <property type="entry name" value="Fungal_trans"/>
    <property type="match status" value="1"/>
</dbReference>
<keyword evidence="2" id="KW-0479">Metal-binding</keyword>
<dbReference type="PANTHER" id="PTHR47782:SF1">
    <property type="entry name" value="PYRIMIDINE PATHWAY REGULATORY PROTEIN 1"/>
    <property type="match status" value="1"/>
</dbReference>
<keyword evidence="5" id="KW-0238">DNA-binding</keyword>
<dbReference type="FunFam" id="4.10.240.10:FF:000006">
    <property type="entry name" value="Positive regulator of purine utilization"/>
    <property type="match status" value="1"/>
</dbReference>
<evidence type="ECO:0000259" key="9">
    <source>
        <dbReference type="PROSITE" id="PS50048"/>
    </source>
</evidence>
<dbReference type="CDD" id="cd12148">
    <property type="entry name" value="fungal_TF_MHR"/>
    <property type="match status" value="1"/>
</dbReference>
<dbReference type="PROSITE" id="PS00463">
    <property type="entry name" value="ZN2_CY6_FUNGAL_1"/>
    <property type="match status" value="1"/>
</dbReference>
<sequence>MTAHSVPSPTSYPSKRPRQSSPDKESPAALSAGGAATSPDGGDIPADIASVGGAGKVGQSSNFRNVSACNRCRLRKNRCDQKLPSCASCEKAGVACVGYDPITKREIPRSYVYYLETRVDQLETLLKQNNIPFPPSENLEYCSKGSSETKPILSPTETAHSDPLDTAGAGARIQHNGDDDSRLQKLASKSAAASINNPRHLGSISGVSFARVVFAAVQSSVSDQKSVSDKASVRAYKPIAGNASSATGTSMRDSFFGLHTKPTIHPATFPDRALGTKLITLYFEHANPQIPVLHKGDFLQMFEQAYAEDNPVRGPRELYMLNMVFAIGGGIIMDYSPRGVKQPPVDTNSPGSKQCQPEEYHASAIVHLEACLSNSGGGLAELQAVLLLANFALLRPVPPGLWYIVGVAIRLAVDLGLHYEDGKDVGHDLDDSVLHTNDVAARERGRLSVCVGRPFGISDQIITTEFPSLLEDRYITPSGFLEPPPDMLEPTYKLVAHHYFRLRLLQSEILQVLQFQQAEIARAGGQNARNPYMHKDLPSPFLSRYDSFRSWRIDIDKRLYEWKNSAPTKNETGVAFSTEFLDLNYWQAIVMLYRQSLSVPAMFEEEYNTAKEVDSPPMHNVELREDEDRVYLKVAEAGQKILRLYRQLHIVGVVNYTYLATHHLFMAGISYLYAIWHSPIVRSRLTMDEVDFTILAATSVFTDLIEKCPPAEACRDAFDRTAKATIKMANSTGGFGQVLPRAQPQPQSHKQRNSRSSGAFDDRLNWSSPSSSNRSGGRHHRISADYNSRQAPSQYDVLSDTYSNSAASSAQLAAPNQNPSKRFRLSATNTATTATTDPSETNFSLMRRVPPQPRSTTSSAASALSPDTNSAAAGLIPSPSQQTSSPSLPTTADFYNNPLQPQNPLFTNSALQGMDFLQSLPGNNSNNGNLDPDFGGGQQDAAQMDFNLGLGWEGMHHDFSDGQQLDLFDGFFFGDQRGAGGGGAGGMGLGMVLDQATAQQQGMVEGEDDKGERG</sequence>
<feature type="compositionally biased region" description="Low complexity" evidence="8">
    <location>
        <begin position="827"/>
        <end position="836"/>
    </location>
</feature>
<feature type="region of interest" description="Disordered" evidence="8">
    <location>
        <begin position="916"/>
        <end position="939"/>
    </location>
</feature>
<feature type="compositionally biased region" description="Low complexity" evidence="8">
    <location>
        <begin position="855"/>
        <end position="865"/>
    </location>
</feature>
<dbReference type="Proteomes" id="UP001174691">
    <property type="component" value="Unassembled WGS sequence"/>
</dbReference>
<keyword evidence="6" id="KW-0804">Transcription</keyword>
<dbReference type="GO" id="GO:0005634">
    <property type="term" value="C:nucleus"/>
    <property type="evidence" value="ECO:0007669"/>
    <property type="project" value="UniProtKB-SubCell"/>
</dbReference>
<accession>A0AA38RTM4</accession>
<proteinExistence type="predicted"/>
<evidence type="ECO:0000256" key="6">
    <source>
        <dbReference type="ARBA" id="ARBA00023163"/>
    </source>
</evidence>
<dbReference type="Gene3D" id="4.10.240.10">
    <property type="entry name" value="Zn(2)-C6 fungal-type DNA-binding domain"/>
    <property type="match status" value="1"/>
</dbReference>
<organism evidence="10 11">
    <name type="scientific">Coniochaeta hoffmannii</name>
    <dbReference type="NCBI Taxonomy" id="91930"/>
    <lineage>
        <taxon>Eukaryota</taxon>
        <taxon>Fungi</taxon>
        <taxon>Dikarya</taxon>
        <taxon>Ascomycota</taxon>
        <taxon>Pezizomycotina</taxon>
        <taxon>Sordariomycetes</taxon>
        <taxon>Sordariomycetidae</taxon>
        <taxon>Coniochaetales</taxon>
        <taxon>Coniochaetaceae</taxon>
        <taxon>Coniochaeta</taxon>
    </lineage>
</organism>
<feature type="compositionally biased region" description="Low complexity" evidence="8">
    <location>
        <begin position="877"/>
        <end position="891"/>
    </location>
</feature>
<dbReference type="PANTHER" id="PTHR47782">
    <property type="entry name" value="ZN(II)2CYS6 TRANSCRIPTION FACTOR (EUROFUNG)-RELATED"/>
    <property type="match status" value="1"/>
</dbReference>
<dbReference type="EMBL" id="JANBVN010000093">
    <property type="protein sequence ID" value="KAJ9145173.1"/>
    <property type="molecule type" value="Genomic_DNA"/>
</dbReference>
<evidence type="ECO:0000256" key="7">
    <source>
        <dbReference type="ARBA" id="ARBA00023242"/>
    </source>
</evidence>
<feature type="region of interest" description="Disordered" evidence="8">
    <location>
        <begin position="732"/>
        <end position="791"/>
    </location>
</feature>
<evidence type="ECO:0000256" key="5">
    <source>
        <dbReference type="ARBA" id="ARBA00023125"/>
    </source>
</evidence>
<feature type="compositionally biased region" description="Low complexity" evidence="8">
    <location>
        <begin position="919"/>
        <end position="933"/>
    </location>
</feature>
<dbReference type="SUPFAM" id="SSF57701">
    <property type="entry name" value="Zn2/Cys6 DNA-binding domain"/>
    <property type="match status" value="1"/>
</dbReference>
<evidence type="ECO:0000256" key="4">
    <source>
        <dbReference type="ARBA" id="ARBA00023015"/>
    </source>
</evidence>
<dbReference type="GO" id="GO:0006351">
    <property type="term" value="P:DNA-templated transcription"/>
    <property type="evidence" value="ECO:0007669"/>
    <property type="project" value="InterPro"/>
</dbReference>
<reference evidence="10" key="1">
    <citation type="submission" date="2022-07" db="EMBL/GenBank/DDBJ databases">
        <title>Fungi with potential for degradation of polypropylene.</title>
        <authorList>
            <person name="Gostincar C."/>
        </authorList>
    </citation>
    <scope>NUCLEOTIDE SEQUENCE</scope>
    <source>
        <strain evidence="10">EXF-13287</strain>
    </source>
</reference>
<dbReference type="InterPro" id="IPR007219">
    <property type="entry name" value="XnlR_reg_dom"/>
</dbReference>
<evidence type="ECO:0000256" key="8">
    <source>
        <dbReference type="SAM" id="MobiDB-lite"/>
    </source>
</evidence>
<feature type="region of interest" description="Disordered" evidence="8">
    <location>
        <begin position="144"/>
        <end position="180"/>
    </location>
</feature>
<name>A0AA38RTM4_9PEZI</name>
<dbReference type="InterPro" id="IPR001138">
    <property type="entry name" value="Zn2Cys6_DnaBD"/>
</dbReference>
<dbReference type="GO" id="GO:0008270">
    <property type="term" value="F:zinc ion binding"/>
    <property type="evidence" value="ECO:0007669"/>
    <property type="project" value="InterPro"/>
</dbReference>
<dbReference type="GO" id="GO:0045944">
    <property type="term" value="P:positive regulation of transcription by RNA polymerase II"/>
    <property type="evidence" value="ECO:0007669"/>
    <property type="project" value="TreeGrafter"/>
</dbReference>
<dbReference type="InterPro" id="IPR036864">
    <property type="entry name" value="Zn2-C6_fun-type_DNA-bd_sf"/>
</dbReference>
<evidence type="ECO:0000256" key="2">
    <source>
        <dbReference type="ARBA" id="ARBA00022723"/>
    </source>
</evidence>
<feature type="region of interest" description="Disordered" evidence="8">
    <location>
        <begin position="1"/>
        <end position="49"/>
    </location>
</feature>
<dbReference type="GO" id="GO:0043565">
    <property type="term" value="F:sequence-specific DNA binding"/>
    <property type="evidence" value="ECO:0007669"/>
    <property type="project" value="TreeGrafter"/>
</dbReference>
<feature type="compositionally biased region" description="Polar residues" evidence="8">
    <location>
        <begin position="1"/>
        <end position="13"/>
    </location>
</feature>
<keyword evidence="3" id="KW-0862">Zinc</keyword>
<dbReference type="AlphaFoldDB" id="A0AA38RTM4"/>
<evidence type="ECO:0000313" key="10">
    <source>
        <dbReference type="EMBL" id="KAJ9145173.1"/>
    </source>
</evidence>
<dbReference type="CDD" id="cd00067">
    <property type="entry name" value="GAL4"/>
    <property type="match status" value="1"/>
</dbReference>
<dbReference type="InterPro" id="IPR052202">
    <property type="entry name" value="Yeast_MetPath_Reg"/>
</dbReference>
<dbReference type="CDD" id="cd14723">
    <property type="entry name" value="ZIP_Ppr1"/>
    <property type="match status" value="1"/>
</dbReference>
<dbReference type="GO" id="GO:0000981">
    <property type="term" value="F:DNA-binding transcription factor activity, RNA polymerase II-specific"/>
    <property type="evidence" value="ECO:0007669"/>
    <property type="project" value="InterPro"/>
</dbReference>
<evidence type="ECO:0000313" key="11">
    <source>
        <dbReference type="Proteomes" id="UP001174691"/>
    </source>
</evidence>
<keyword evidence="4" id="KW-0805">Transcription regulation</keyword>
<protein>
    <submittedName>
        <fullName evidence="10">Positive regulator of purine utilization</fullName>
    </submittedName>
</protein>
<gene>
    <name evidence="10" type="ORF">NKR19_g6188</name>
</gene>
<comment type="caution">
    <text evidence="10">The sequence shown here is derived from an EMBL/GenBank/DDBJ whole genome shotgun (WGS) entry which is preliminary data.</text>
</comment>
<evidence type="ECO:0000256" key="3">
    <source>
        <dbReference type="ARBA" id="ARBA00022833"/>
    </source>
</evidence>
<dbReference type="PROSITE" id="PS50048">
    <property type="entry name" value="ZN2_CY6_FUNGAL_2"/>
    <property type="match status" value="1"/>
</dbReference>
<feature type="region of interest" description="Disordered" evidence="8">
    <location>
        <begin position="808"/>
        <end position="897"/>
    </location>
</feature>
<keyword evidence="11" id="KW-1185">Reference proteome</keyword>
<keyword evidence="7" id="KW-0539">Nucleus</keyword>
<dbReference type="SMART" id="SM00066">
    <property type="entry name" value="GAL4"/>
    <property type="match status" value="1"/>
</dbReference>
<dbReference type="Pfam" id="PF00172">
    <property type="entry name" value="Zn_clus"/>
    <property type="match status" value="1"/>
</dbReference>
<feature type="domain" description="Zn(2)-C6 fungal-type" evidence="9">
    <location>
        <begin position="68"/>
        <end position="97"/>
    </location>
</feature>
<evidence type="ECO:0000256" key="1">
    <source>
        <dbReference type="ARBA" id="ARBA00004123"/>
    </source>
</evidence>
<comment type="subcellular location">
    <subcellularLocation>
        <location evidence="1">Nucleus</location>
    </subcellularLocation>
</comment>